<keyword evidence="3" id="KW-1185">Reference proteome</keyword>
<evidence type="ECO:0000313" key="2">
    <source>
        <dbReference type="EMBL" id="KAK4881088.1"/>
    </source>
</evidence>
<feature type="compositionally biased region" description="Basic and acidic residues" evidence="1">
    <location>
        <begin position="1557"/>
        <end position="1569"/>
    </location>
</feature>
<comment type="caution">
    <text evidence="2">The sequence shown here is derived from an EMBL/GenBank/DDBJ whole genome shotgun (WGS) entry which is preliminary data.</text>
</comment>
<feature type="region of interest" description="Disordered" evidence="1">
    <location>
        <begin position="1451"/>
        <end position="1504"/>
    </location>
</feature>
<feature type="region of interest" description="Disordered" evidence="1">
    <location>
        <begin position="592"/>
        <end position="654"/>
    </location>
</feature>
<feature type="region of interest" description="Disordered" evidence="1">
    <location>
        <begin position="737"/>
        <end position="842"/>
    </location>
</feature>
<feature type="compositionally biased region" description="Low complexity" evidence="1">
    <location>
        <begin position="817"/>
        <end position="830"/>
    </location>
</feature>
<name>A0AAN7QJJ2_9COLE</name>
<accession>A0AAN7QJJ2</accession>
<dbReference type="Proteomes" id="UP001353858">
    <property type="component" value="Unassembled WGS sequence"/>
</dbReference>
<dbReference type="PANTHER" id="PTHR21010:SF3">
    <property type="entry name" value="DAXX"/>
    <property type="match status" value="1"/>
</dbReference>
<sequence>MVRTYKRKTTPSSDVLLRAARAVTDNDHPISIRQAAKDFNIHYRTLARYCQKTTNEELANGSTNLVGKFTQSVRRIVQDVKDEGTASGSTKEEVIETNERLRAVRIRLDESYDMAKKALVTLMAKYSDSKSVHNIFQRYNLLKAMIKEVIRLETQYWTLVDIPKQEKQETVPAFVLRACTIMEKAQKSGEGVKTSAKLAEEAQGRRERIERLENMTTSQIDAENTQTTNDLYRLLKKYSGLRNLIRELKSDYMNSKLYPIVPRYTMLKDMIKDIMLHPDYMECACVCVECGAAKMPFVQRVIEPKYLSRTSLFDNNGKPRILDDELEAVTNNTLSNAIRQLASLALVANDIFVELAKQLQQVAERSDALKGKISSLEEKITAVDPKKISVPESDICTFSRLKEHYVTNHVTSTNLFSADTRPNAVRTLYEAAAKTPIPIMRQMDRWRRDGHRSSKFFVCTPVLGVRRRKIHNKVDIDIETRIPAAIEDLRRWTSAEALGNVTIAPECPNRIASNVTYSDGNITDGTLASDDEALDHKLPSPEEQLQVVALKFPAEIVAVDVSGRTFNRMSVQRRSLIHAESNIPTNDALRFRTRTRKPRNRRRNTLAGTDHKEIEDALTGDNSGQAVEDNSKETTPVFRSKSSEPLPKKDVDNKKSHFYTLKQWGKNRLKKLNKSDSPKSNTETKNEDLDLNIYETVSLKRKRSFKKIIHERNPSCSSSEKSSINLPLTTPLAGLSVKLRESSAQRRLRRVGGNKDEPHSSSGNWSASSESGRASIGSEITSTTQPKSTTSVTTSNNSLNQHPPSSVNSRRKFNVNTSGSSSITSEGTLTPDIHDFHEDGETSSVYSCDTEGYYTSFHMDSGLKTLKEEDMPVTPLHSTTAFTSINFSNTLSAENEYELFGKGSTSTTASSAGTVCTTLKATGSNKSLVLAPAVPERKSSLSKTSDKDISPGSSLEREFASDKTGTVKRSPSNNKSIVMAVVHQETNGDVSPDSGHNTSSSPIESANSPNGLRSGSEYEFSECSDMEGPDRIERIRVKTTINSSRIPSMCVITPSHSDDEGHIQKPFANDTFACGESESERRIIINVNPQSGYATVETINMLNTQKSVRAASPSGGTVTVKEQPKQTQPIFKSTLLPLNSVLGKLKTNFTKKDKICFKNIDDGLGDSGDYVTIADVKNNNDKIPVYPETTENVQTNRAEYVSLTDLPCNAVGSDSLERKRRQGARVTLNADGKVVYSSDSLRRRKGAHTTFEPGPYVKELTAESPVPAHRTVKVRPVQSDTRPLSPQLGKVVIKAASGVASPTAEIVRVPPSTIVTPSIRPISPKPINSRGAYVHMQDARGSLSPSYEKEPVYSPVDEANAYNNWAMEDPTHRAMKPTDVYGYYNPILDSNAYWKGNETYRTLPNRKSQYVTDNTNLERPITPDIMRGHINSRQYIVQKLATPVQLSQSAHLSSNYKKPQVPFTQYQKSPSRNEISNESLKISPIDPRNLGAFQSSTPSSKSDFKSAVNLEQQLLSPKKSTMSADELYAVIHKGKKKMNIEASAHHESPSSSPKRAKSPDTKVKSPETGYMRERIRSRFSWSPSDGEYVDYNTNIDKLSPNKESVNLCENRKGNQQTSRLDFKRLLLQHSSKSNVASVNIKKMSAVEQLKLSKQSLKQQSNDLKILELSGSPKTVHRRFANTPGSPKTDKPKGAPKLMSPKSQWRFASPRSDVLSSTIPEDCAEDESPNSTTQRKNNLSSRKLDFPVDAKSVLKPMQNFSQPSFVDHAKTSTNSLTIAQRIRAQRAQFFGSPQSEDTSTKENKAVLPSIALETAF</sequence>
<feature type="compositionally biased region" description="Polar residues" evidence="1">
    <location>
        <begin position="987"/>
        <end position="1013"/>
    </location>
</feature>
<feature type="region of interest" description="Disordered" evidence="1">
    <location>
        <begin position="935"/>
        <end position="975"/>
    </location>
</feature>
<gene>
    <name evidence="2" type="ORF">RN001_004407</name>
</gene>
<evidence type="ECO:0000256" key="1">
    <source>
        <dbReference type="SAM" id="MobiDB-lite"/>
    </source>
</evidence>
<feature type="compositionally biased region" description="Basic residues" evidence="1">
    <location>
        <begin position="592"/>
        <end position="604"/>
    </location>
</feature>
<feature type="compositionally biased region" description="Polar residues" evidence="1">
    <location>
        <begin position="1728"/>
        <end position="1740"/>
    </location>
</feature>
<feature type="compositionally biased region" description="Low complexity" evidence="1">
    <location>
        <begin position="760"/>
        <end position="771"/>
    </location>
</feature>
<dbReference type="EMBL" id="JARPUR010000002">
    <property type="protein sequence ID" value="KAK4881088.1"/>
    <property type="molecule type" value="Genomic_DNA"/>
</dbReference>
<feature type="compositionally biased region" description="Basic and acidic residues" evidence="1">
    <location>
        <begin position="935"/>
        <end position="961"/>
    </location>
</feature>
<feature type="region of interest" description="Disordered" evidence="1">
    <location>
        <begin position="1667"/>
        <end position="1742"/>
    </location>
</feature>
<feature type="compositionally biased region" description="Polar residues" evidence="1">
    <location>
        <begin position="963"/>
        <end position="975"/>
    </location>
</feature>
<evidence type="ECO:0000313" key="3">
    <source>
        <dbReference type="Proteomes" id="UP001353858"/>
    </source>
</evidence>
<reference evidence="3" key="1">
    <citation type="submission" date="2023-01" db="EMBL/GenBank/DDBJ databases">
        <title>Key to firefly adult light organ development and bioluminescence: homeobox transcription factors regulate luciferase expression and transportation to peroxisome.</title>
        <authorList>
            <person name="Fu X."/>
        </authorList>
    </citation>
    <scope>NUCLEOTIDE SEQUENCE [LARGE SCALE GENOMIC DNA]</scope>
</reference>
<protein>
    <submittedName>
        <fullName evidence="2">Uncharacterized protein</fullName>
    </submittedName>
</protein>
<feature type="compositionally biased region" description="Polar residues" evidence="1">
    <location>
        <begin position="1451"/>
        <end position="1480"/>
    </location>
</feature>
<feature type="compositionally biased region" description="Low complexity" evidence="1">
    <location>
        <begin position="781"/>
        <end position="798"/>
    </location>
</feature>
<proteinExistence type="predicted"/>
<dbReference type="PANTHER" id="PTHR21010">
    <property type="entry name" value="AGAP001581-PA"/>
    <property type="match status" value="1"/>
</dbReference>
<feature type="region of interest" description="Disordered" evidence="1">
    <location>
        <begin position="1542"/>
        <end position="1569"/>
    </location>
</feature>
<dbReference type="Gene3D" id="1.20.5.340">
    <property type="match status" value="1"/>
</dbReference>
<feature type="region of interest" description="Disordered" evidence="1">
    <location>
        <begin position="987"/>
        <end position="1030"/>
    </location>
</feature>
<feature type="compositionally biased region" description="Polar residues" evidence="1">
    <location>
        <begin position="799"/>
        <end position="808"/>
    </location>
</feature>
<organism evidence="2 3">
    <name type="scientific">Aquatica leii</name>
    <dbReference type="NCBI Taxonomy" id="1421715"/>
    <lineage>
        <taxon>Eukaryota</taxon>
        <taxon>Metazoa</taxon>
        <taxon>Ecdysozoa</taxon>
        <taxon>Arthropoda</taxon>
        <taxon>Hexapoda</taxon>
        <taxon>Insecta</taxon>
        <taxon>Pterygota</taxon>
        <taxon>Neoptera</taxon>
        <taxon>Endopterygota</taxon>
        <taxon>Coleoptera</taxon>
        <taxon>Polyphaga</taxon>
        <taxon>Elateriformia</taxon>
        <taxon>Elateroidea</taxon>
        <taxon>Lampyridae</taxon>
        <taxon>Luciolinae</taxon>
        <taxon>Aquatica</taxon>
    </lineage>
</organism>